<proteinExistence type="predicted"/>
<dbReference type="EnsemblProtists" id="EOD15807">
    <property type="protein sequence ID" value="EOD15807"/>
    <property type="gene ID" value="EMIHUDRAFT_459259"/>
</dbReference>
<evidence type="ECO:0000313" key="3">
    <source>
        <dbReference type="Proteomes" id="UP000013827"/>
    </source>
</evidence>
<accession>A0A0D3IX22</accession>
<protein>
    <recommendedName>
        <fullName evidence="4">Ion transport domain-containing protein</fullName>
    </recommendedName>
</protein>
<dbReference type="RefSeq" id="XP_005768236.1">
    <property type="nucleotide sequence ID" value="XM_005768179.1"/>
</dbReference>
<dbReference type="Proteomes" id="UP000013827">
    <property type="component" value="Unassembled WGS sequence"/>
</dbReference>
<keyword evidence="1" id="KW-1133">Transmembrane helix</keyword>
<evidence type="ECO:0000313" key="2">
    <source>
        <dbReference type="EnsemblProtists" id="EOD15807"/>
    </source>
</evidence>
<feature type="transmembrane region" description="Helical" evidence="1">
    <location>
        <begin position="64"/>
        <end position="86"/>
    </location>
</feature>
<dbReference type="PaxDb" id="2903-EOD15807"/>
<organism evidence="2 3">
    <name type="scientific">Emiliania huxleyi (strain CCMP1516)</name>
    <dbReference type="NCBI Taxonomy" id="280463"/>
    <lineage>
        <taxon>Eukaryota</taxon>
        <taxon>Haptista</taxon>
        <taxon>Haptophyta</taxon>
        <taxon>Prymnesiophyceae</taxon>
        <taxon>Isochrysidales</taxon>
        <taxon>Noelaerhabdaceae</taxon>
        <taxon>Emiliania</taxon>
    </lineage>
</organism>
<reference evidence="2" key="2">
    <citation type="submission" date="2024-10" db="UniProtKB">
        <authorList>
            <consortium name="EnsemblProtists"/>
        </authorList>
    </citation>
    <scope>IDENTIFICATION</scope>
</reference>
<evidence type="ECO:0000256" key="1">
    <source>
        <dbReference type="SAM" id="Phobius"/>
    </source>
</evidence>
<feature type="transmembrane region" description="Helical" evidence="1">
    <location>
        <begin position="161"/>
        <end position="181"/>
    </location>
</feature>
<feature type="transmembrane region" description="Helical" evidence="1">
    <location>
        <begin position="98"/>
        <end position="117"/>
    </location>
</feature>
<evidence type="ECO:0008006" key="4">
    <source>
        <dbReference type="Google" id="ProtNLM"/>
    </source>
</evidence>
<reference evidence="3" key="1">
    <citation type="journal article" date="2013" name="Nature">
        <title>Pan genome of the phytoplankton Emiliania underpins its global distribution.</title>
        <authorList>
            <person name="Read B.A."/>
            <person name="Kegel J."/>
            <person name="Klute M.J."/>
            <person name="Kuo A."/>
            <person name="Lefebvre S.C."/>
            <person name="Maumus F."/>
            <person name="Mayer C."/>
            <person name="Miller J."/>
            <person name="Monier A."/>
            <person name="Salamov A."/>
            <person name="Young J."/>
            <person name="Aguilar M."/>
            <person name="Claverie J.M."/>
            <person name="Frickenhaus S."/>
            <person name="Gonzalez K."/>
            <person name="Herman E.K."/>
            <person name="Lin Y.C."/>
            <person name="Napier J."/>
            <person name="Ogata H."/>
            <person name="Sarno A.F."/>
            <person name="Shmutz J."/>
            <person name="Schroeder D."/>
            <person name="de Vargas C."/>
            <person name="Verret F."/>
            <person name="von Dassow P."/>
            <person name="Valentin K."/>
            <person name="Van de Peer Y."/>
            <person name="Wheeler G."/>
            <person name="Dacks J.B."/>
            <person name="Delwiche C.F."/>
            <person name="Dyhrman S.T."/>
            <person name="Glockner G."/>
            <person name="John U."/>
            <person name="Richards T."/>
            <person name="Worden A.Z."/>
            <person name="Zhang X."/>
            <person name="Grigoriev I.V."/>
            <person name="Allen A.E."/>
            <person name="Bidle K."/>
            <person name="Borodovsky M."/>
            <person name="Bowler C."/>
            <person name="Brownlee C."/>
            <person name="Cock J.M."/>
            <person name="Elias M."/>
            <person name="Gladyshev V.N."/>
            <person name="Groth M."/>
            <person name="Guda C."/>
            <person name="Hadaegh A."/>
            <person name="Iglesias-Rodriguez M.D."/>
            <person name="Jenkins J."/>
            <person name="Jones B.M."/>
            <person name="Lawson T."/>
            <person name="Leese F."/>
            <person name="Lindquist E."/>
            <person name="Lobanov A."/>
            <person name="Lomsadze A."/>
            <person name="Malik S.B."/>
            <person name="Marsh M.E."/>
            <person name="Mackinder L."/>
            <person name="Mock T."/>
            <person name="Mueller-Roeber B."/>
            <person name="Pagarete A."/>
            <person name="Parker M."/>
            <person name="Probert I."/>
            <person name="Quesneville H."/>
            <person name="Raines C."/>
            <person name="Rensing S.A."/>
            <person name="Riano-Pachon D.M."/>
            <person name="Richier S."/>
            <person name="Rokitta S."/>
            <person name="Shiraiwa Y."/>
            <person name="Soanes D.M."/>
            <person name="van der Giezen M."/>
            <person name="Wahlund T.M."/>
            <person name="Williams B."/>
            <person name="Wilson W."/>
            <person name="Wolfe G."/>
            <person name="Wurch L.L."/>
        </authorList>
    </citation>
    <scope>NUCLEOTIDE SEQUENCE</scope>
</reference>
<keyword evidence="3" id="KW-1185">Reference proteome</keyword>
<dbReference type="HOGENOM" id="CLU_1369417_0_0_1"/>
<dbReference type="AlphaFoldDB" id="A0A0D3IX22"/>
<sequence length="200" mass="21366">MPPPATASCAASVSLVELDRFGWRVRSGDSHLLRTPLGKLQVPASRASASVSLADASPTAPLPFFAAVFSLYFVDLSTELIINAVGSRAHGWSRVPEALLAALDALLVVVAACTTWLPAALCTWRLRAVPHVSLAAVFSPRERRESAMALLTPYVNRDRPALPAVPSSFVAILLVVCGLLGRKPERQPPSPRIIKNPFSP</sequence>
<name>A0A0D3IX22_EMIH1</name>
<dbReference type="KEGG" id="ehx:EMIHUDRAFT_459259"/>
<dbReference type="GeneID" id="17261958"/>
<keyword evidence="1" id="KW-0472">Membrane</keyword>
<keyword evidence="1" id="KW-0812">Transmembrane</keyword>